<dbReference type="AlphaFoldDB" id="A0A5N7A162"/>
<reference evidence="2 3" key="1">
    <citation type="submission" date="2019-04" db="EMBL/GenBank/DDBJ databases">
        <title>Friends and foes A comparative genomics studyof 23 Aspergillus species from section Flavi.</title>
        <authorList>
            <consortium name="DOE Joint Genome Institute"/>
            <person name="Kjaerbolling I."/>
            <person name="Vesth T."/>
            <person name="Frisvad J.C."/>
            <person name="Nybo J.L."/>
            <person name="Theobald S."/>
            <person name="Kildgaard S."/>
            <person name="Isbrandt T."/>
            <person name="Kuo A."/>
            <person name="Sato A."/>
            <person name="Lyhne E.K."/>
            <person name="Kogle M.E."/>
            <person name="Wiebenga A."/>
            <person name="Kun R.S."/>
            <person name="Lubbers R.J."/>
            <person name="Makela M.R."/>
            <person name="Barry K."/>
            <person name="Chovatia M."/>
            <person name="Clum A."/>
            <person name="Daum C."/>
            <person name="Haridas S."/>
            <person name="He G."/>
            <person name="LaButti K."/>
            <person name="Lipzen A."/>
            <person name="Mondo S."/>
            <person name="Riley R."/>
            <person name="Salamov A."/>
            <person name="Simmons B.A."/>
            <person name="Magnuson J.K."/>
            <person name="Henrissat B."/>
            <person name="Mortensen U.H."/>
            <person name="Larsen T.O."/>
            <person name="Devries R.P."/>
            <person name="Grigoriev I.V."/>
            <person name="Machida M."/>
            <person name="Baker S.E."/>
            <person name="Andersen M.R."/>
        </authorList>
    </citation>
    <scope>NUCLEOTIDE SEQUENCE [LARGE SCALE GENOMIC DNA]</scope>
    <source>
        <strain evidence="2 3">CBS 763.97</strain>
    </source>
</reference>
<sequence>MILRNCFVVARSESCSQGSVLCFVPSTWKLACTLFCMVVTGLLFLYRLRYFNMPNLSSFDFFVYMSNYIPAVRRGVVWCAKDKLRKYIIVTGIL</sequence>
<dbReference type="RefSeq" id="XP_031926020.1">
    <property type="nucleotide sequence ID" value="XM_032067670.1"/>
</dbReference>
<evidence type="ECO:0000313" key="3">
    <source>
        <dbReference type="Proteomes" id="UP000326268"/>
    </source>
</evidence>
<gene>
    <name evidence="2" type="ORF">BDV27DRAFT_13161</name>
</gene>
<keyword evidence="3" id="KW-1185">Reference proteome</keyword>
<name>A0A5N7A162_9EURO</name>
<accession>A0A5N7A162</accession>
<dbReference type="EMBL" id="ML737689">
    <property type="protein sequence ID" value="KAE8362939.1"/>
    <property type="molecule type" value="Genomic_DNA"/>
</dbReference>
<evidence type="ECO:0000256" key="1">
    <source>
        <dbReference type="SAM" id="Phobius"/>
    </source>
</evidence>
<keyword evidence="1" id="KW-0472">Membrane</keyword>
<organism evidence="2 3">
    <name type="scientific">Aspergillus caelatus</name>
    <dbReference type="NCBI Taxonomy" id="61420"/>
    <lineage>
        <taxon>Eukaryota</taxon>
        <taxon>Fungi</taxon>
        <taxon>Dikarya</taxon>
        <taxon>Ascomycota</taxon>
        <taxon>Pezizomycotina</taxon>
        <taxon>Eurotiomycetes</taxon>
        <taxon>Eurotiomycetidae</taxon>
        <taxon>Eurotiales</taxon>
        <taxon>Aspergillaceae</taxon>
        <taxon>Aspergillus</taxon>
        <taxon>Aspergillus subgen. Circumdati</taxon>
    </lineage>
</organism>
<dbReference type="GeneID" id="43652116"/>
<evidence type="ECO:0000313" key="2">
    <source>
        <dbReference type="EMBL" id="KAE8362939.1"/>
    </source>
</evidence>
<protein>
    <submittedName>
        <fullName evidence="2">Uncharacterized protein</fullName>
    </submittedName>
</protein>
<keyword evidence="1" id="KW-0812">Transmembrane</keyword>
<proteinExistence type="predicted"/>
<feature type="transmembrane region" description="Helical" evidence="1">
    <location>
        <begin position="28"/>
        <end position="46"/>
    </location>
</feature>
<dbReference type="Proteomes" id="UP000326268">
    <property type="component" value="Unassembled WGS sequence"/>
</dbReference>
<keyword evidence="1" id="KW-1133">Transmembrane helix</keyword>